<evidence type="ECO:0000256" key="2">
    <source>
        <dbReference type="HAMAP-Rule" id="MF_02087"/>
    </source>
</evidence>
<dbReference type="NCBIfam" id="TIGR00044">
    <property type="entry name" value="YggS family pyridoxal phosphate-dependent enzyme"/>
    <property type="match status" value="1"/>
</dbReference>
<feature type="modified residue" description="N6-(pyridoxal phosphate)lysine" evidence="2 3">
    <location>
        <position position="36"/>
    </location>
</feature>
<dbReference type="InterPro" id="IPR001608">
    <property type="entry name" value="Ala_racemase_N"/>
</dbReference>
<evidence type="ECO:0000313" key="6">
    <source>
        <dbReference type="EMBL" id="PRD15882.1"/>
    </source>
</evidence>
<dbReference type="Proteomes" id="UP000239181">
    <property type="component" value="Unassembled WGS sequence"/>
</dbReference>
<evidence type="ECO:0000313" key="7">
    <source>
        <dbReference type="Proteomes" id="UP000239181"/>
    </source>
</evidence>
<proteinExistence type="inferred from homology"/>
<dbReference type="HAMAP" id="MF_02087">
    <property type="entry name" value="PLP_homeostasis"/>
    <property type="match status" value="1"/>
</dbReference>
<comment type="subunit">
    <text evidence="2">Monomer.</text>
</comment>
<dbReference type="CDD" id="cd06824">
    <property type="entry name" value="PLPDE_III_Yggs_like"/>
    <property type="match status" value="1"/>
</dbReference>
<dbReference type="InterPro" id="IPR011078">
    <property type="entry name" value="PyrdxlP_homeostasis"/>
</dbReference>
<dbReference type="SUPFAM" id="SSF51419">
    <property type="entry name" value="PLP-binding barrel"/>
    <property type="match status" value="1"/>
</dbReference>
<dbReference type="GO" id="GO:0030170">
    <property type="term" value="F:pyridoxal phosphate binding"/>
    <property type="evidence" value="ECO:0007669"/>
    <property type="project" value="UniProtKB-UniRule"/>
</dbReference>
<accession>A0A2S9IDK6</accession>
<keyword evidence="1 2" id="KW-0663">Pyridoxal phosphate</keyword>
<dbReference type="AlphaFoldDB" id="A0A2S9IDK6"/>
<evidence type="ECO:0000256" key="3">
    <source>
        <dbReference type="PIRSR" id="PIRSR004848-1"/>
    </source>
</evidence>
<dbReference type="PANTHER" id="PTHR10146:SF14">
    <property type="entry name" value="PYRIDOXAL PHOSPHATE HOMEOSTASIS PROTEIN"/>
    <property type="match status" value="1"/>
</dbReference>
<comment type="cofactor">
    <cofactor evidence="3">
        <name>pyridoxal 5'-phosphate</name>
        <dbReference type="ChEBI" id="CHEBI:597326"/>
    </cofactor>
</comment>
<organism evidence="6 7">
    <name type="scientific">Pantoea coffeiphila</name>
    <dbReference type="NCBI Taxonomy" id="1465635"/>
    <lineage>
        <taxon>Bacteria</taxon>
        <taxon>Pseudomonadati</taxon>
        <taxon>Pseudomonadota</taxon>
        <taxon>Gammaproteobacteria</taxon>
        <taxon>Enterobacterales</taxon>
        <taxon>Erwiniaceae</taxon>
        <taxon>Pantoea</taxon>
    </lineage>
</organism>
<dbReference type="PANTHER" id="PTHR10146">
    <property type="entry name" value="PROLINE SYNTHETASE CO-TRANSCRIBED BACTERIAL HOMOLOG PROTEIN"/>
    <property type="match status" value="1"/>
</dbReference>
<comment type="caution">
    <text evidence="6">The sequence shown here is derived from an EMBL/GenBank/DDBJ whole genome shotgun (WGS) entry which is preliminary data.</text>
</comment>
<dbReference type="Gene3D" id="3.20.20.10">
    <property type="entry name" value="Alanine racemase"/>
    <property type="match status" value="1"/>
</dbReference>
<reference evidence="6 7" key="1">
    <citation type="submission" date="2017-10" db="EMBL/GenBank/DDBJ databases">
        <title>Draft genome of two endophytic bacteria isolated from 'guarana' Paullinia cupana (Mart.) Ducke.</title>
        <authorList>
            <person name="Siqueira K.A."/>
            <person name="Liotti R.G."/>
            <person name="Mendes T.A."/>
            <person name="Soares M.A."/>
        </authorList>
    </citation>
    <scope>NUCLEOTIDE SEQUENCE [LARGE SCALE GENOMIC DNA]</scope>
    <source>
        <strain evidence="6 7">342</strain>
    </source>
</reference>
<evidence type="ECO:0000256" key="4">
    <source>
        <dbReference type="RuleBase" id="RU004514"/>
    </source>
</evidence>
<feature type="domain" description="Alanine racemase N-terminal" evidence="5">
    <location>
        <begin position="7"/>
        <end position="226"/>
    </location>
</feature>
<dbReference type="Pfam" id="PF01168">
    <property type="entry name" value="Ala_racemase_N"/>
    <property type="match status" value="1"/>
</dbReference>
<name>A0A2S9IDK6_9GAMM</name>
<dbReference type="OrthoDB" id="9804072at2"/>
<evidence type="ECO:0000256" key="1">
    <source>
        <dbReference type="ARBA" id="ARBA00022898"/>
    </source>
</evidence>
<evidence type="ECO:0000259" key="5">
    <source>
        <dbReference type="Pfam" id="PF01168"/>
    </source>
</evidence>
<sequence length="236" mass="25676">MTSIEHNLQQVRQRISAAASQCGRDPQEITLLAVSKTKPASAVAEAAAAGQRCFGENYVQEGVDKIQLLADLNLVWHFIGPLQSNKSRLVAENFDWCHTVDRLRIATRLNEQRPDNAEPLNVLIQVNISDEQSKSGITLAELPALAQAVAQLPRLRLRGLMAIPAPEAEYERQLAVCQQMAAALKELQSDYPEVDTLSLGMSDDMDAAIAAGSTMVRIGTAIFGARDYGSVANHNN</sequence>
<dbReference type="FunFam" id="3.20.20.10:FF:000004">
    <property type="entry name" value="Pyridoxal phosphate homeostasis protein"/>
    <property type="match status" value="1"/>
</dbReference>
<dbReference type="RefSeq" id="WP_105592592.1">
    <property type="nucleotide sequence ID" value="NZ_PDET01000005.1"/>
</dbReference>
<dbReference type="EMBL" id="PDET01000005">
    <property type="protein sequence ID" value="PRD15882.1"/>
    <property type="molecule type" value="Genomic_DNA"/>
</dbReference>
<dbReference type="PROSITE" id="PS01211">
    <property type="entry name" value="UPF0001"/>
    <property type="match status" value="1"/>
</dbReference>
<protein>
    <recommendedName>
        <fullName evidence="2">Pyridoxal phosphate homeostasis protein</fullName>
        <shortName evidence="2">PLP homeostasis protein</shortName>
    </recommendedName>
</protein>
<keyword evidence="7" id="KW-1185">Reference proteome</keyword>
<gene>
    <name evidence="6" type="ORF">CQW29_08890</name>
</gene>
<comment type="similarity">
    <text evidence="2 4">Belongs to the pyridoxal phosphate-binding protein YggS/PROSC family.</text>
</comment>
<dbReference type="PIRSF" id="PIRSF004848">
    <property type="entry name" value="YBL036c_PLPDEIII"/>
    <property type="match status" value="1"/>
</dbReference>
<dbReference type="InterPro" id="IPR029066">
    <property type="entry name" value="PLP-binding_barrel"/>
</dbReference>
<comment type="function">
    <text evidence="2">Pyridoxal 5'-phosphate (PLP)-binding protein, which is involved in PLP homeostasis.</text>
</comment>